<proteinExistence type="predicted"/>
<dbReference type="Proteomes" id="UP000465812">
    <property type="component" value="Chromosome"/>
</dbReference>
<name>A0ABM7JWV3_MYCNT</name>
<gene>
    <name evidence="1" type="ORF">MMAN_42050</name>
</gene>
<evidence type="ECO:0000313" key="2">
    <source>
        <dbReference type="Proteomes" id="UP000465812"/>
    </source>
</evidence>
<sequence>MAAAAKGKVPVYFKGMSMEVVGVEDAARALILAAEKGRVGERYIISERFISARELYGTAAEAGGTRPPRVGIPLQVMYALGFGGDIAAILLRRDMLLSTLSVRLCTSCPQWTTARPSVNWVGIPSRSTTRFDAQWRSTGIGARRTDRRSAVSRLLAWQPITTSPSKLAVPYGGRIGSVPTLCTVDWRVIRRRRILAGPVVGPLPGRIPRAISGRRS</sequence>
<dbReference type="InterPro" id="IPR036291">
    <property type="entry name" value="NAD(P)-bd_dom_sf"/>
</dbReference>
<reference evidence="1 2" key="1">
    <citation type="journal article" date="2019" name="Emerg. Microbes Infect.">
        <title>Comprehensive subspecies identification of 175 nontuberculous mycobacteria species based on 7547 genomic profiles.</title>
        <authorList>
            <person name="Matsumoto Y."/>
            <person name="Kinjo T."/>
            <person name="Motooka D."/>
            <person name="Nabeya D."/>
            <person name="Jung N."/>
            <person name="Uechi K."/>
            <person name="Horii T."/>
            <person name="Iida T."/>
            <person name="Fujita J."/>
            <person name="Nakamura S."/>
        </authorList>
    </citation>
    <scope>NUCLEOTIDE SEQUENCE [LARGE SCALE GENOMIC DNA]</scope>
    <source>
        <strain evidence="1 2">JCM 18113</strain>
    </source>
</reference>
<dbReference type="SUPFAM" id="SSF51735">
    <property type="entry name" value="NAD(P)-binding Rossmann-fold domains"/>
    <property type="match status" value="1"/>
</dbReference>
<dbReference type="Gene3D" id="3.40.50.720">
    <property type="entry name" value="NAD(P)-binding Rossmann-like Domain"/>
    <property type="match status" value="1"/>
</dbReference>
<protein>
    <submittedName>
        <fullName evidence="1">Uncharacterized protein</fullName>
    </submittedName>
</protein>
<dbReference type="EMBL" id="AP022590">
    <property type="protein sequence ID" value="BBY40071.1"/>
    <property type="molecule type" value="Genomic_DNA"/>
</dbReference>
<evidence type="ECO:0000313" key="1">
    <source>
        <dbReference type="EMBL" id="BBY40071.1"/>
    </source>
</evidence>
<accession>A0ABM7JWV3</accession>
<organism evidence="1 2">
    <name type="scientific">Mycobacterium mantenii</name>
    <dbReference type="NCBI Taxonomy" id="560555"/>
    <lineage>
        <taxon>Bacteria</taxon>
        <taxon>Bacillati</taxon>
        <taxon>Actinomycetota</taxon>
        <taxon>Actinomycetes</taxon>
        <taxon>Mycobacteriales</taxon>
        <taxon>Mycobacteriaceae</taxon>
        <taxon>Mycobacterium</taxon>
        <taxon>Mycobacterium avium complex (MAC)</taxon>
    </lineage>
</organism>
<keyword evidence="2" id="KW-1185">Reference proteome</keyword>